<dbReference type="Pfam" id="PF09663">
    <property type="entry name" value="Amido_AtzD_TrzD"/>
    <property type="match status" value="2"/>
</dbReference>
<name>A0ABV6IRU2_9PROT</name>
<comment type="function">
    <text evidence="4">Cyclic amide hydrolase of unknown substrate specificity. Catalyzes the hydrolytic ring-opening of a cyclic amide. Does not act on cyanuric acid nor barbituric acid.</text>
</comment>
<reference evidence="5 6" key="1">
    <citation type="submission" date="2024-09" db="EMBL/GenBank/DDBJ databases">
        <authorList>
            <person name="Sun Q."/>
            <person name="Mori K."/>
        </authorList>
    </citation>
    <scope>NUCLEOTIDE SEQUENCE [LARGE SCALE GENOMIC DNA]</scope>
    <source>
        <strain evidence="5 6">CCM 7468</strain>
    </source>
</reference>
<keyword evidence="4" id="KW-0479">Metal-binding</keyword>
<accession>A0ABV6IRU2</accession>
<dbReference type="HAMAP" id="MF_01989">
    <property type="entry name" value="Cyc_amidohydrol"/>
    <property type="match status" value="1"/>
</dbReference>
<evidence type="ECO:0000256" key="1">
    <source>
        <dbReference type="ARBA" id="ARBA00010947"/>
    </source>
</evidence>
<comment type="domain">
    <text evidence="4">The monomer structure is formed from three repeating units (RUs) that share the same structure as one another. The monomer and the active site possess nearly threefold rotational symmetry, to the extent that the active site possesses three potential Ser-Lys catalytic dyads, but one of the 3 active site surfaces varies in composition suggesting it is involved in confering substrate specificity.</text>
</comment>
<dbReference type="Gene3D" id="3.30.1330.170">
    <property type="entry name" value="Cyanuric acid hydrolase/Barbiturase, RU A"/>
    <property type="match status" value="1"/>
</dbReference>
<evidence type="ECO:0000256" key="4">
    <source>
        <dbReference type="HAMAP-Rule" id="MF_01989"/>
    </source>
</evidence>
<comment type="similarity">
    <text evidence="1 4">Belongs to the cyclic amide hydrolase (CyAH) family.</text>
</comment>
<feature type="binding site" evidence="4">
    <location>
        <position position="327"/>
    </location>
    <ligand>
        <name>Mg(2+)</name>
        <dbReference type="ChEBI" id="CHEBI:18420"/>
        <note>structural</note>
    </ligand>
</feature>
<feature type="binding site" evidence="4">
    <location>
        <begin position="324"/>
        <end position="325"/>
    </location>
    <ligand>
        <name>substrate</name>
    </ligand>
</feature>
<feature type="active site" description="Nucleophile" evidence="4">
    <location>
        <position position="208"/>
    </location>
</feature>
<dbReference type="NCBIfam" id="TIGR02714">
    <property type="entry name" value="amido_AtzD_TrzD"/>
    <property type="match status" value="1"/>
</dbReference>
<keyword evidence="3 4" id="KW-0378">Hydrolase</keyword>
<dbReference type="RefSeq" id="WP_377049467.1">
    <property type="nucleotide sequence ID" value="NZ_JBHLVZ010000005.1"/>
</dbReference>
<comment type="subunit">
    <text evidence="2 4">Homotetramer.</text>
</comment>
<gene>
    <name evidence="5" type="ORF">ACFFIC_07090</name>
</gene>
<evidence type="ECO:0000256" key="3">
    <source>
        <dbReference type="ARBA" id="ARBA00022801"/>
    </source>
</evidence>
<keyword evidence="6" id="KW-1185">Reference proteome</keyword>
<dbReference type="EMBL" id="JBHLVZ010000005">
    <property type="protein sequence ID" value="MFC0385318.1"/>
    <property type="molecule type" value="Genomic_DNA"/>
</dbReference>
<feature type="binding site" evidence="4">
    <location>
        <position position="305"/>
    </location>
    <ligand>
        <name>substrate</name>
    </ligand>
</feature>
<feature type="binding site" evidence="4">
    <location>
        <position position="278"/>
    </location>
    <ligand>
        <name>Mg(2+)</name>
        <dbReference type="ChEBI" id="CHEBI:18420"/>
        <note>structural</note>
    </ligand>
</feature>
<feature type="active site" evidence="4">
    <location>
        <position position="157"/>
    </location>
</feature>
<comment type="caution">
    <text evidence="4">Lacks conserved residue(s) required for the propagation of feature annotation.</text>
</comment>
<proteinExistence type="inferred from homology"/>
<sequence length="349" mass="34622">MPRLTIHRLPMAHPGDVSALAGLLESGALAPGSVRAVIGKTEGNGGLNDFTRGFFTQSLLHLLSAATGEAPGTLAARIPCVLSGGTEGVLSPHYMIFAAEPGDGAEGLAIGTAFAPPAAPGDVGNDAQIARVAAATRAAMADAGIENPARVALAQVKSPAGGPGLLLRSVAAGAMGAALALGDVSAASARGDALLEDLDLFSSRVSASAGVEVLRDEVVVLGHAPGWAPGLSIAVRPMADALDLAAVQSAFRAAGLEADPDVPPGQRPRIRAVLAKGEPDRTRLVRGQRHTMIGDTDLDAQRHLRAALGAVVAAVAGDGRVFVSGGAAHQGPPGGGIVAVIAASSGEDA</sequence>
<dbReference type="Proteomes" id="UP001589789">
    <property type="component" value="Unassembled WGS sequence"/>
</dbReference>
<dbReference type="InterPro" id="IPR043007">
    <property type="entry name" value="AtzD/Barbiturase_RUC"/>
</dbReference>
<evidence type="ECO:0000313" key="5">
    <source>
        <dbReference type="EMBL" id="MFC0385318.1"/>
    </source>
</evidence>
<dbReference type="InterPro" id="IPR014086">
    <property type="entry name" value="AtzD/Barbiturase"/>
</dbReference>
<feature type="region of interest" description="RU C" evidence="4">
    <location>
        <begin position="231"/>
        <end position="349"/>
    </location>
</feature>
<evidence type="ECO:0000256" key="2">
    <source>
        <dbReference type="ARBA" id="ARBA00011881"/>
    </source>
</evidence>
<keyword evidence="4" id="KW-0460">Magnesium</keyword>
<dbReference type="InterPro" id="IPR043008">
    <property type="entry name" value="AtzD/Barbiturase_RUA"/>
</dbReference>
<comment type="caution">
    <text evidence="5">The sequence shown here is derived from an EMBL/GenBank/DDBJ whole genome shotgun (WGS) entry which is preliminary data.</text>
</comment>
<feature type="binding site" evidence="4">
    <location>
        <position position="331"/>
    </location>
    <ligand>
        <name>Mg(2+)</name>
        <dbReference type="ChEBI" id="CHEBI:18420"/>
        <note>structural</note>
    </ligand>
</feature>
<feature type="binding site" evidence="4">
    <location>
        <position position="330"/>
    </location>
    <ligand>
        <name>Mg(2+)</name>
        <dbReference type="ChEBI" id="CHEBI:18420"/>
        <note>structural</note>
    </ligand>
</feature>
<feature type="binding site" evidence="4">
    <location>
        <position position="52"/>
    </location>
    <ligand>
        <name>substrate</name>
    </ligand>
</feature>
<feature type="binding site" evidence="4">
    <location>
        <position position="335"/>
    </location>
    <ligand>
        <name>Mg(2+)</name>
        <dbReference type="ChEBI" id="CHEBI:18420"/>
        <note>structural</note>
    </ligand>
</feature>
<feature type="binding site" evidence="4">
    <location>
        <begin position="208"/>
        <end position="209"/>
    </location>
    <ligand>
        <name>substrate</name>
    </ligand>
</feature>
<feature type="binding site" evidence="4">
    <location>
        <begin position="83"/>
        <end position="84"/>
    </location>
    <ligand>
        <name>substrate</name>
    </ligand>
</feature>
<feature type="region of interest" description="RU A" evidence="4">
    <location>
        <begin position="1"/>
        <end position="103"/>
    </location>
</feature>
<evidence type="ECO:0000313" key="6">
    <source>
        <dbReference type="Proteomes" id="UP001589789"/>
    </source>
</evidence>
<dbReference type="InterPro" id="IPR043006">
    <property type="entry name" value="AtzD/Barbiturase_RUB"/>
</dbReference>
<dbReference type="EC" id="3.5.2.-" evidence="4"/>
<dbReference type="Gene3D" id="3.30.1330.160">
    <property type="entry name" value="Cyanuric acid hydrolase/Barbituras, RU C"/>
    <property type="match status" value="1"/>
</dbReference>
<protein>
    <recommendedName>
        <fullName evidence="4">Cyclic amide hydrolase</fullName>
        <shortName evidence="4">CyAH</shortName>
        <ecNumber evidence="4">3.5.2.-</ecNumber>
    </recommendedName>
    <alternativeName>
        <fullName evidence="4">Ring-opening amidohydrolase</fullName>
    </alternativeName>
</protein>
<feature type="binding site" evidence="4">
    <location>
        <position position="332"/>
    </location>
    <ligand>
        <name>Mg(2+)</name>
        <dbReference type="ChEBI" id="CHEBI:18420"/>
        <note>structural</note>
    </ligand>
</feature>
<dbReference type="Gene3D" id="3.30.1330.180">
    <property type="entry name" value="Cyanuric acid hydrolase/Barbiturase, RU B"/>
    <property type="match status" value="2"/>
</dbReference>
<organism evidence="5 6">
    <name type="scientific">Muricoccus vinaceus</name>
    <dbReference type="NCBI Taxonomy" id="424704"/>
    <lineage>
        <taxon>Bacteria</taxon>
        <taxon>Pseudomonadati</taxon>
        <taxon>Pseudomonadota</taxon>
        <taxon>Alphaproteobacteria</taxon>
        <taxon>Acetobacterales</taxon>
        <taxon>Roseomonadaceae</taxon>
        <taxon>Muricoccus</taxon>
    </lineage>
</organism>